<evidence type="ECO:0000313" key="3">
    <source>
        <dbReference type="Proteomes" id="UP000649617"/>
    </source>
</evidence>
<evidence type="ECO:0000313" key="2">
    <source>
        <dbReference type="EMBL" id="CAE7714554.1"/>
    </source>
</evidence>
<proteinExistence type="predicted"/>
<dbReference type="Proteomes" id="UP000649617">
    <property type="component" value="Unassembled WGS sequence"/>
</dbReference>
<organism evidence="2 3">
    <name type="scientific">Symbiodinium pilosum</name>
    <name type="common">Dinoflagellate</name>
    <dbReference type="NCBI Taxonomy" id="2952"/>
    <lineage>
        <taxon>Eukaryota</taxon>
        <taxon>Sar</taxon>
        <taxon>Alveolata</taxon>
        <taxon>Dinophyceae</taxon>
        <taxon>Suessiales</taxon>
        <taxon>Symbiodiniaceae</taxon>
        <taxon>Symbiodinium</taxon>
    </lineage>
</organism>
<name>A0A812X1T6_SYMPI</name>
<reference evidence="2" key="1">
    <citation type="submission" date="2021-02" db="EMBL/GenBank/DDBJ databases">
        <authorList>
            <person name="Dougan E. K."/>
            <person name="Rhodes N."/>
            <person name="Thang M."/>
            <person name="Chan C."/>
        </authorList>
    </citation>
    <scope>NUCLEOTIDE SEQUENCE</scope>
</reference>
<dbReference type="EMBL" id="CAJNIZ010045239">
    <property type="protein sequence ID" value="CAE7714554.1"/>
    <property type="molecule type" value="Genomic_DNA"/>
</dbReference>
<accession>A0A812X1T6</accession>
<feature type="chain" id="PRO_5032693582" description="Secreted protein" evidence="1">
    <location>
        <begin position="21"/>
        <end position="76"/>
    </location>
</feature>
<comment type="caution">
    <text evidence="2">The sequence shown here is derived from an EMBL/GenBank/DDBJ whole genome shotgun (WGS) entry which is preliminary data.</text>
</comment>
<dbReference type="AlphaFoldDB" id="A0A812X1T6"/>
<keyword evidence="3" id="KW-1185">Reference proteome</keyword>
<gene>
    <name evidence="2" type="ORF">SPIL2461_LOCUS20284</name>
</gene>
<keyword evidence="1" id="KW-0732">Signal</keyword>
<feature type="signal peptide" evidence="1">
    <location>
        <begin position="1"/>
        <end position="20"/>
    </location>
</feature>
<evidence type="ECO:0008006" key="4">
    <source>
        <dbReference type="Google" id="ProtNLM"/>
    </source>
</evidence>
<sequence>MRQFGVRSIALLLTGGATRAVFFVSEMRNAAGCRCRLLRAQAVQKVYQANLATFLVHLLQFLQNGHPTHHVALPSF</sequence>
<evidence type="ECO:0000256" key="1">
    <source>
        <dbReference type="SAM" id="SignalP"/>
    </source>
</evidence>
<protein>
    <recommendedName>
        <fullName evidence="4">Secreted protein</fullName>
    </recommendedName>
</protein>